<dbReference type="Proteomes" id="UP000186922">
    <property type="component" value="Unassembled WGS sequence"/>
</dbReference>
<dbReference type="PANTHER" id="PTHR13693:SF102">
    <property type="entry name" value="2-AMINO-3-KETOBUTYRATE COENZYME A LIGASE, MITOCHONDRIAL"/>
    <property type="match status" value="1"/>
</dbReference>
<dbReference type="UniPathway" id="UPA00251">
    <property type="reaction ID" value="UER00375"/>
</dbReference>
<keyword evidence="10" id="KW-1185">Reference proteome</keyword>
<evidence type="ECO:0000256" key="7">
    <source>
        <dbReference type="SAM" id="MobiDB-lite"/>
    </source>
</evidence>
<dbReference type="InterPro" id="IPR010961">
    <property type="entry name" value="4pyrrol_synth_NH2levulA_synth"/>
</dbReference>
<dbReference type="STRING" id="947166.A0A1D1UYR0"/>
<dbReference type="GO" id="GO:0042541">
    <property type="term" value="P:hemoglobin biosynthetic process"/>
    <property type="evidence" value="ECO:0007669"/>
    <property type="project" value="TreeGrafter"/>
</dbReference>
<evidence type="ECO:0000313" key="9">
    <source>
        <dbReference type="EMBL" id="GAU94754.1"/>
    </source>
</evidence>
<proteinExistence type="inferred from homology"/>
<dbReference type="InterPro" id="IPR015421">
    <property type="entry name" value="PyrdxlP-dep_Trfase_major"/>
</dbReference>
<dbReference type="InterPro" id="IPR050087">
    <property type="entry name" value="AON_synthase_class-II"/>
</dbReference>
<keyword evidence="3 6" id="KW-0808">Transferase</keyword>
<dbReference type="GO" id="GO:0003870">
    <property type="term" value="F:5-aminolevulinate synthase activity"/>
    <property type="evidence" value="ECO:0007669"/>
    <property type="project" value="UniProtKB-EC"/>
</dbReference>
<dbReference type="EMBL" id="BDGG01000003">
    <property type="protein sequence ID" value="GAU94754.1"/>
    <property type="molecule type" value="Genomic_DNA"/>
</dbReference>
<dbReference type="EC" id="2.3.1.37" evidence="6"/>
<feature type="compositionally biased region" description="Basic and acidic residues" evidence="7">
    <location>
        <begin position="101"/>
        <end position="118"/>
    </location>
</feature>
<feature type="region of interest" description="Disordered" evidence="7">
    <location>
        <begin position="88"/>
        <end position="118"/>
    </location>
</feature>
<dbReference type="Pfam" id="PF00155">
    <property type="entry name" value="Aminotran_1_2"/>
    <property type="match status" value="1"/>
</dbReference>
<evidence type="ECO:0000256" key="5">
    <source>
        <dbReference type="ARBA" id="ARBA00023315"/>
    </source>
</evidence>
<dbReference type="InterPro" id="IPR015422">
    <property type="entry name" value="PyrdxlP-dep_Trfase_small"/>
</dbReference>
<evidence type="ECO:0000313" key="10">
    <source>
        <dbReference type="Proteomes" id="UP000186922"/>
    </source>
</evidence>
<keyword evidence="6" id="KW-0350">Heme biosynthesis</keyword>
<dbReference type="GO" id="GO:0005739">
    <property type="term" value="C:mitochondrion"/>
    <property type="evidence" value="ECO:0007669"/>
    <property type="project" value="TreeGrafter"/>
</dbReference>
<accession>A0A1D1UYR0</accession>
<reference evidence="9 10" key="1">
    <citation type="journal article" date="2016" name="Nat. Commun.">
        <title>Extremotolerant tardigrade genome and improved radiotolerance of human cultured cells by tardigrade-unique protein.</title>
        <authorList>
            <person name="Hashimoto T."/>
            <person name="Horikawa D.D."/>
            <person name="Saito Y."/>
            <person name="Kuwahara H."/>
            <person name="Kozuka-Hata H."/>
            <person name="Shin-I T."/>
            <person name="Minakuchi Y."/>
            <person name="Ohishi K."/>
            <person name="Motoyama A."/>
            <person name="Aizu T."/>
            <person name="Enomoto A."/>
            <person name="Kondo K."/>
            <person name="Tanaka S."/>
            <person name="Hara Y."/>
            <person name="Koshikawa S."/>
            <person name="Sagara H."/>
            <person name="Miura T."/>
            <person name="Yokobori S."/>
            <person name="Miyagawa K."/>
            <person name="Suzuki Y."/>
            <person name="Kubo T."/>
            <person name="Oyama M."/>
            <person name="Kohara Y."/>
            <person name="Fujiyama A."/>
            <person name="Arakawa K."/>
            <person name="Katayama T."/>
            <person name="Toyoda A."/>
            <person name="Kunieda T."/>
        </authorList>
    </citation>
    <scope>NUCLEOTIDE SEQUENCE [LARGE SCALE GENOMIC DNA]</scope>
    <source>
        <strain evidence="9 10">YOKOZUNA-1</strain>
    </source>
</reference>
<dbReference type="AlphaFoldDB" id="A0A1D1UYR0"/>
<organism evidence="9 10">
    <name type="scientific">Ramazzottius varieornatus</name>
    <name type="common">Water bear</name>
    <name type="synonym">Tardigrade</name>
    <dbReference type="NCBI Taxonomy" id="947166"/>
    <lineage>
        <taxon>Eukaryota</taxon>
        <taxon>Metazoa</taxon>
        <taxon>Ecdysozoa</taxon>
        <taxon>Tardigrada</taxon>
        <taxon>Eutardigrada</taxon>
        <taxon>Parachela</taxon>
        <taxon>Hypsibioidea</taxon>
        <taxon>Ramazzottiidae</taxon>
        <taxon>Ramazzottius</taxon>
    </lineage>
</organism>
<dbReference type="InterPro" id="IPR004839">
    <property type="entry name" value="Aminotransferase_I/II_large"/>
</dbReference>
<dbReference type="OrthoDB" id="10263824at2759"/>
<dbReference type="Gene3D" id="3.40.640.10">
    <property type="entry name" value="Type I PLP-dependent aspartate aminotransferase-like (Major domain)"/>
    <property type="match status" value="1"/>
</dbReference>
<protein>
    <recommendedName>
        <fullName evidence="6">5-aminolevulinate synthase</fullName>
        <ecNumber evidence="6">2.3.1.37</ecNumber>
    </recommendedName>
    <alternativeName>
        <fullName evidence="6">5-aminolevulinic acid synthase</fullName>
    </alternativeName>
    <alternativeName>
        <fullName evidence="6">Delta-ALA synthase</fullName>
    </alternativeName>
    <alternativeName>
        <fullName evidence="6">Delta-aminolevulinate synthase</fullName>
    </alternativeName>
</protein>
<evidence type="ECO:0000256" key="1">
    <source>
        <dbReference type="ARBA" id="ARBA00001933"/>
    </source>
</evidence>
<comment type="cofactor">
    <cofactor evidence="1 6">
        <name>pyridoxal 5'-phosphate</name>
        <dbReference type="ChEBI" id="CHEBI:597326"/>
    </cofactor>
</comment>
<evidence type="ECO:0000256" key="3">
    <source>
        <dbReference type="ARBA" id="ARBA00022679"/>
    </source>
</evidence>
<comment type="pathway">
    <text evidence="6">Porphyrin-containing compound metabolism; protoporphyrin-IX biosynthesis; 5-aminolevulinate from glycine: step 1/1.</text>
</comment>
<feature type="domain" description="Aminotransferase class I/classII large" evidence="8">
    <location>
        <begin position="173"/>
        <end position="516"/>
    </location>
</feature>
<evidence type="ECO:0000256" key="2">
    <source>
        <dbReference type="ARBA" id="ARBA00008392"/>
    </source>
</evidence>
<dbReference type="GO" id="GO:0048821">
    <property type="term" value="P:erythrocyte development"/>
    <property type="evidence" value="ECO:0007669"/>
    <property type="project" value="TreeGrafter"/>
</dbReference>
<gene>
    <name evidence="9" type="primary">RvY_06475-1</name>
    <name evidence="9" type="synonym">RvY_06475.1</name>
    <name evidence="9" type="ORF">RvY_06475</name>
</gene>
<dbReference type="SUPFAM" id="SSF53383">
    <property type="entry name" value="PLP-dependent transferases"/>
    <property type="match status" value="1"/>
</dbReference>
<evidence type="ECO:0000259" key="8">
    <source>
        <dbReference type="Pfam" id="PF00155"/>
    </source>
</evidence>
<dbReference type="NCBIfam" id="TIGR01821">
    <property type="entry name" value="5aminolev_synth"/>
    <property type="match status" value="1"/>
</dbReference>
<comment type="catalytic activity">
    <reaction evidence="6">
        <text>succinyl-CoA + glycine + H(+) = 5-aminolevulinate + CO2 + CoA</text>
        <dbReference type="Rhea" id="RHEA:12921"/>
        <dbReference type="ChEBI" id="CHEBI:15378"/>
        <dbReference type="ChEBI" id="CHEBI:16526"/>
        <dbReference type="ChEBI" id="CHEBI:57287"/>
        <dbReference type="ChEBI" id="CHEBI:57292"/>
        <dbReference type="ChEBI" id="CHEBI:57305"/>
        <dbReference type="ChEBI" id="CHEBI:356416"/>
        <dbReference type="EC" id="2.3.1.37"/>
    </reaction>
</comment>
<keyword evidence="5 6" id="KW-0012">Acyltransferase</keyword>
<comment type="caution">
    <text evidence="9">The sequence shown here is derived from an EMBL/GenBank/DDBJ whole genome shotgun (WGS) entry which is preliminary data.</text>
</comment>
<evidence type="ECO:0000256" key="6">
    <source>
        <dbReference type="RuleBase" id="RU910713"/>
    </source>
</evidence>
<dbReference type="FunFam" id="3.40.640.10:FF:000006">
    <property type="entry name" value="5-aminolevulinate synthase, mitochondrial"/>
    <property type="match status" value="1"/>
</dbReference>
<name>A0A1D1UYR0_RAMVA</name>
<comment type="similarity">
    <text evidence="2 6">Belongs to the class-II pyridoxal-phosphate-dependent aminotransferase family.</text>
</comment>
<dbReference type="InterPro" id="IPR015424">
    <property type="entry name" value="PyrdxlP-dep_Trfase"/>
</dbReference>
<evidence type="ECO:0000256" key="4">
    <source>
        <dbReference type="ARBA" id="ARBA00022898"/>
    </source>
</evidence>
<dbReference type="CDD" id="cd06454">
    <property type="entry name" value="KBL_like"/>
    <property type="match status" value="1"/>
</dbReference>
<dbReference type="GO" id="GO:0030170">
    <property type="term" value="F:pyridoxal phosphate binding"/>
    <property type="evidence" value="ECO:0007669"/>
    <property type="project" value="UniProtKB-UniRule"/>
</dbReference>
<dbReference type="GO" id="GO:0006782">
    <property type="term" value="P:protoporphyrinogen IX biosynthetic process"/>
    <property type="evidence" value="ECO:0007669"/>
    <property type="project" value="UniProtKB-UniRule"/>
</dbReference>
<dbReference type="PANTHER" id="PTHR13693">
    <property type="entry name" value="CLASS II AMINOTRANSFERASE/8-AMINO-7-OXONONANOATE SYNTHASE"/>
    <property type="match status" value="1"/>
</dbReference>
<keyword evidence="4 6" id="KW-0663">Pyridoxal phosphate</keyword>
<dbReference type="Gene3D" id="3.90.1150.10">
    <property type="entry name" value="Aspartate Aminotransferase, domain 1"/>
    <property type="match status" value="1"/>
</dbReference>
<sequence length="560" mass="61834">MHFSCPVLSRLPGTMIRNCGSLLVKYYGEKCPVMSSYLQKIHAHTQAANNGVDSSMLTSQACNRCPFLTQNNVSVVRVKGDDQVISVEEYGKDGPPADPEESSKNRQDKASAKSEPYKPEGFSKTEVFNYDSFFEKKIAEKKEDHTYRVFKKVNRSAVEFPHGREFTGGEKPITVWCSNDYLGMSRHPKVLQAVREALGKHGSGAGGTRNISGNSTMHEELEAELAKLHRKPAALLFTSCYVANESTLHTMGQMLPGVHIYSDSGNHASMIHGIRTSRAPKHVYRHNDTEDLAEKLEGSDIGRPKIVAFETVHSMTGAISPVEEVCDIAHQHGALTFVDEVHAVGLYGDRGAGVGERDGCLDKMDIITGTLGKAFGNIGGYIAGESALVDAMRSYASGFIFTTSLPPTVLVGALTAIRVLTSEEGRELRAMQQDNVRYVRNALKKAFIPALDTPSHIIPIHVGNAKLSAEVSNRLMNTFGHYVQAINYPTVARGEERLRLAPTPFHTRPMMDQFVRDLTTIWKEVGVDRFHLQNQSSMPHLHQPSAFFDQHPPQQAVRAY</sequence>